<dbReference type="SUPFAM" id="SSF52172">
    <property type="entry name" value="CheY-like"/>
    <property type="match status" value="1"/>
</dbReference>
<dbReference type="InterPro" id="IPR036388">
    <property type="entry name" value="WH-like_DNA-bd_sf"/>
</dbReference>
<dbReference type="GO" id="GO:0032993">
    <property type="term" value="C:protein-DNA complex"/>
    <property type="evidence" value="ECO:0007669"/>
    <property type="project" value="TreeGrafter"/>
</dbReference>
<evidence type="ECO:0000256" key="3">
    <source>
        <dbReference type="ARBA" id="ARBA00023163"/>
    </source>
</evidence>
<dbReference type="Proteomes" id="UP000295773">
    <property type="component" value="Unassembled WGS sequence"/>
</dbReference>
<feature type="DNA-binding region" description="OmpR/PhoB-type" evidence="5">
    <location>
        <begin position="124"/>
        <end position="220"/>
    </location>
</feature>
<name>A0A4R3TAR9_9FIRM</name>
<evidence type="ECO:0000313" key="8">
    <source>
        <dbReference type="EMBL" id="TCU58244.1"/>
    </source>
</evidence>
<dbReference type="SMART" id="SM00862">
    <property type="entry name" value="Trans_reg_C"/>
    <property type="match status" value="1"/>
</dbReference>
<evidence type="ECO:0000256" key="4">
    <source>
        <dbReference type="PROSITE-ProRule" id="PRU00169"/>
    </source>
</evidence>
<dbReference type="PANTHER" id="PTHR48111:SF43">
    <property type="entry name" value="STAGE 0 SPORULATION PROTEIN A HOMOLOG"/>
    <property type="match status" value="1"/>
</dbReference>
<evidence type="ECO:0000256" key="2">
    <source>
        <dbReference type="ARBA" id="ARBA00023125"/>
    </source>
</evidence>
<dbReference type="SMART" id="SM00448">
    <property type="entry name" value="REC"/>
    <property type="match status" value="1"/>
</dbReference>
<feature type="modified residue" description="4-aspartylphosphate" evidence="4">
    <location>
        <position position="52"/>
    </location>
</feature>
<dbReference type="GO" id="GO:0006355">
    <property type="term" value="P:regulation of DNA-templated transcription"/>
    <property type="evidence" value="ECO:0007669"/>
    <property type="project" value="InterPro"/>
</dbReference>
<keyword evidence="4" id="KW-0597">Phosphoprotein</keyword>
<proteinExistence type="predicted"/>
<feature type="domain" description="OmpR/PhoB-type" evidence="7">
    <location>
        <begin position="124"/>
        <end position="220"/>
    </location>
</feature>
<dbReference type="PROSITE" id="PS50110">
    <property type="entry name" value="RESPONSE_REGULATORY"/>
    <property type="match status" value="1"/>
</dbReference>
<evidence type="ECO:0000256" key="1">
    <source>
        <dbReference type="ARBA" id="ARBA00023015"/>
    </source>
</evidence>
<dbReference type="GO" id="GO:0005829">
    <property type="term" value="C:cytosol"/>
    <property type="evidence" value="ECO:0007669"/>
    <property type="project" value="TreeGrafter"/>
</dbReference>
<dbReference type="Gene3D" id="3.40.50.2300">
    <property type="match status" value="1"/>
</dbReference>
<dbReference type="InterPro" id="IPR011006">
    <property type="entry name" value="CheY-like_superfamily"/>
</dbReference>
<reference evidence="8 9" key="1">
    <citation type="submission" date="2019-03" db="EMBL/GenBank/DDBJ databases">
        <title>Genomic Encyclopedia of Type Strains, Phase IV (KMG-IV): sequencing the most valuable type-strain genomes for metagenomic binning, comparative biology and taxonomic classification.</title>
        <authorList>
            <person name="Goeker M."/>
        </authorList>
    </citation>
    <scope>NUCLEOTIDE SEQUENCE [LARGE SCALE GENOMIC DNA]</scope>
    <source>
        <strain evidence="8 9">DSM 29481</strain>
    </source>
</reference>
<keyword evidence="9" id="KW-1185">Reference proteome</keyword>
<gene>
    <name evidence="8" type="ORF">EDD61_11543</name>
</gene>
<comment type="caution">
    <text evidence="8">The sequence shown here is derived from an EMBL/GenBank/DDBJ whole genome shotgun (WGS) entry which is preliminary data.</text>
</comment>
<accession>A0A4R3TAR9</accession>
<dbReference type="InterPro" id="IPR001867">
    <property type="entry name" value="OmpR/PhoB-type_DNA-bd"/>
</dbReference>
<dbReference type="RefSeq" id="WP_117547890.1">
    <property type="nucleotide sequence ID" value="NZ_JANKBG010000014.1"/>
</dbReference>
<dbReference type="Pfam" id="PF00072">
    <property type="entry name" value="Response_reg"/>
    <property type="match status" value="1"/>
</dbReference>
<dbReference type="InterPro" id="IPR001789">
    <property type="entry name" value="Sig_transdc_resp-reg_receiver"/>
</dbReference>
<dbReference type="PANTHER" id="PTHR48111">
    <property type="entry name" value="REGULATOR OF RPOS"/>
    <property type="match status" value="1"/>
</dbReference>
<evidence type="ECO:0000259" key="6">
    <source>
        <dbReference type="PROSITE" id="PS50110"/>
    </source>
</evidence>
<keyword evidence="3" id="KW-0804">Transcription</keyword>
<dbReference type="Gene3D" id="6.10.250.690">
    <property type="match status" value="1"/>
</dbReference>
<keyword evidence="2 5" id="KW-0238">DNA-binding</keyword>
<dbReference type="GO" id="GO:0000976">
    <property type="term" value="F:transcription cis-regulatory region binding"/>
    <property type="evidence" value="ECO:0007669"/>
    <property type="project" value="TreeGrafter"/>
</dbReference>
<evidence type="ECO:0000313" key="9">
    <source>
        <dbReference type="Proteomes" id="UP000295773"/>
    </source>
</evidence>
<feature type="domain" description="Response regulatory" evidence="6">
    <location>
        <begin position="3"/>
        <end position="116"/>
    </location>
</feature>
<dbReference type="GO" id="GO:0000156">
    <property type="term" value="F:phosphorelay response regulator activity"/>
    <property type="evidence" value="ECO:0007669"/>
    <property type="project" value="TreeGrafter"/>
</dbReference>
<dbReference type="EMBL" id="SMBP01000015">
    <property type="protein sequence ID" value="TCU58244.1"/>
    <property type="molecule type" value="Genomic_DNA"/>
</dbReference>
<sequence length="220" mass="25436">MYKILLIEDDETIVKELSEVLRRQGYACCVWNLTEDMQSLLQREEPHCILLDINLPHTDGFVLCKQIRSFSGVPIIFVTSRNTDMDELCSMTLGGDDFITKPYNISILLARIAAVLKRTYAHGETILTHRGVYLFVARSVLAYEGKECELTKNELRILYNLFCHKGEIVARDDLIDDLWDNKLFIDDNALSVNITRIRAKLKELGVEAFIHTRHRQGYWI</sequence>
<organism evidence="8 9">
    <name type="scientific">Longicatena caecimuris</name>
    <dbReference type="NCBI Taxonomy" id="1796635"/>
    <lineage>
        <taxon>Bacteria</taxon>
        <taxon>Bacillati</taxon>
        <taxon>Bacillota</taxon>
        <taxon>Erysipelotrichia</taxon>
        <taxon>Erysipelotrichales</taxon>
        <taxon>Erysipelotrichaceae</taxon>
        <taxon>Longicatena</taxon>
    </lineage>
</organism>
<evidence type="ECO:0000256" key="5">
    <source>
        <dbReference type="PROSITE-ProRule" id="PRU01091"/>
    </source>
</evidence>
<dbReference type="AlphaFoldDB" id="A0A4R3TAR9"/>
<dbReference type="Gene3D" id="1.10.10.10">
    <property type="entry name" value="Winged helix-like DNA-binding domain superfamily/Winged helix DNA-binding domain"/>
    <property type="match status" value="1"/>
</dbReference>
<dbReference type="PROSITE" id="PS51755">
    <property type="entry name" value="OMPR_PHOB"/>
    <property type="match status" value="1"/>
</dbReference>
<protein>
    <submittedName>
        <fullName evidence="8">DNA-binding response OmpR family regulator</fullName>
    </submittedName>
</protein>
<evidence type="ECO:0000259" key="7">
    <source>
        <dbReference type="PROSITE" id="PS51755"/>
    </source>
</evidence>
<dbReference type="Pfam" id="PF00486">
    <property type="entry name" value="Trans_reg_C"/>
    <property type="match status" value="1"/>
</dbReference>
<dbReference type="CDD" id="cd00383">
    <property type="entry name" value="trans_reg_C"/>
    <property type="match status" value="1"/>
</dbReference>
<dbReference type="InterPro" id="IPR039420">
    <property type="entry name" value="WalR-like"/>
</dbReference>
<keyword evidence="1" id="KW-0805">Transcription regulation</keyword>